<dbReference type="Pfam" id="PF13620">
    <property type="entry name" value="CarboxypepD_reg"/>
    <property type="match status" value="2"/>
</dbReference>
<feature type="transmembrane region" description="Helical" evidence="2">
    <location>
        <begin position="689"/>
        <end position="709"/>
    </location>
</feature>
<evidence type="ECO:0000256" key="1">
    <source>
        <dbReference type="SAM" id="MobiDB-lite"/>
    </source>
</evidence>
<reference evidence="3 4" key="1">
    <citation type="submission" date="2014-07" db="EMBL/GenBank/DDBJ databases">
        <title>Methanogenic archaea and the global carbon cycle.</title>
        <authorList>
            <person name="Henriksen J.R."/>
            <person name="Luke J."/>
            <person name="Reinhart S."/>
            <person name="Benedict M.N."/>
            <person name="Youngblut N.D."/>
            <person name="Metcalf M.E."/>
            <person name="Whitaker R.J."/>
            <person name="Metcalf W.W."/>
        </authorList>
    </citation>
    <scope>NUCLEOTIDE SEQUENCE [LARGE SCALE GENOMIC DNA]</scope>
    <source>
        <strain evidence="3 4">Wiesmoor</strain>
    </source>
</reference>
<dbReference type="PATRIC" id="fig|1434109.4.peg.3243"/>
<organism evidence="3 4">
    <name type="scientific">Methanosarcina barkeri str. Wiesmoor</name>
    <dbReference type="NCBI Taxonomy" id="1434109"/>
    <lineage>
        <taxon>Archaea</taxon>
        <taxon>Methanobacteriati</taxon>
        <taxon>Methanobacteriota</taxon>
        <taxon>Stenosarchaea group</taxon>
        <taxon>Methanomicrobia</taxon>
        <taxon>Methanosarcinales</taxon>
        <taxon>Methanosarcinaceae</taxon>
        <taxon>Methanosarcina</taxon>
    </lineage>
</organism>
<gene>
    <name evidence="3" type="ORF">MSBRW_2506</name>
</gene>
<dbReference type="RefSeq" id="WP_011307212.1">
    <property type="nucleotide sequence ID" value="NZ_CP009526.1"/>
</dbReference>
<dbReference type="HOGENOM" id="CLU_408065_0_0_2"/>
<dbReference type="KEGG" id="mbw:MSBRW_2506"/>
<feature type="region of interest" description="Disordered" evidence="1">
    <location>
        <begin position="649"/>
        <end position="679"/>
    </location>
</feature>
<proteinExistence type="predicted"/>
<dbReference type="SUPFAM" id="SSF49464">
    <property type="entry name" value="Carboxypeptidase regulatory domain-like"/>
    <property type="match status" value="2"/>
</dbReference>
<keyword evidence="2" id="KW-0472">Membrane</keyword>
<sequence length="711" mass="77287">MRSIFKILLYLTFLLLTVGPAAAWDISFEGHPNALDASVLSSPTPLTVPPRVIALPDTSHVYAIYPNEQSETIITTISASYEGYLGFSYLLPSSESYMGILRLKMYDAGDNEVLSTSWLNTNSTAFKRFEFIETPSGLGVDLYQNGMLQGSSSYITPPEGGISKIEIYTQTTSRGARYLDDITTSSSAAIIGCDATVSILETSQSFTVGVPSATGGNYWFARLYNSSGSNVWQESLTSAVHTVYEIPMENLSTGEYYIRLFYHHDGRNSFFGSKQFTKEGDLSDGSIELDKSVYSPGDTIKVWTYVPDFTPPSYTESGYKIAWHVYTDAYAGEDGEETIDVLSYDLTSEEQWGTLVLPNDAPAGVGKEVLLVNPDGQDVAIATYDILTDYNPTIKWSQDIFELNDTAKLLISQAPAGSTITFRVYSQNTLMQETTLDISSSTGAKAINLADYTTGDKLLAILKNADGYILDQDYATVRIGDYVVSGRVYDAHTGAAIPGATVHIYTEDATTDEIGSYSLVARAGKWAVEISADGYNTYSGHVTIQDLISTRNFYIVPILDSETSGLYGIVTSWATSKPLEGALVTVTKDSVTYSTTTNSRGYYKIEKAGLNGTCTVQTSKTNYDTYSGYVSVSGMTLLQVKLVANTNYDEGTGGGEEDTSSPSSSSSSSSSTDRPDRESAKESLTWLEGIAPSLIKLVVVVFILALLGWRF</sequence>
<evidence type="ECO:0000256" key="2">
    <source>
        <dbReference type="SAM" id="Phobius"/>
    </source>
</evidence>
<dbReference type="InterPro" id="IPR008969">
    <property type="entry name" value="CarboxyPept-like_regulatory"/>
</dbReference>
<dbReference type="EMBL" id="CP009526">
    <property type="protein sequence ID" value="AKB51759.1"/>
    <property type="molecule type" value="Genomic_DNA"/>
</dbReference>
<name>A0A0E3QN33_METBA</name>
<feature type="compositionally biased region" description="Low complexity" evidence="1">
    <location>
        <begin position="660"/>
        <end position="672"/>
    </location>
</feature>
<keyword evidence="2" id="KW-1133">Transmembrane helix</keyword>
<evidence type="ECO:0000313" key="3">
    <source>
        <dbReference type="EMBL" id="AKB51759.1"/>
    </source>
</evidence>
<protein>
    <recommendedName>
        <fullName evidence="5">Carboxypeptidase regulatory-like domain-containing protein</fullName>
    </recommendedName>
</protein>
<dbReference type="Proteomes" id="UP000033038">
    <property type="component" value="Chromosome"/>
</dbReference>
<dbReference type="GeneID" id="24824059"/>
<dbReference type="Gene3D" id="2.60.40.1120">
    <property type="entry name" value="Carboxypeptidase-like, regulatory domain"/>
    <property type="match status" value="2"/>
</dbReference>
<accession>A0A0E3QN33</accession>
<evidence type="ECO:0008006" key="5">
    <source>
        <dbReference type="Google" id="ProtNLM"/>
    </source>
</evidence>
<evidence type="ECO:0000313" key="4">
    <source>
        <dbReference type="Proteomes" id="UP000033038"/>
    </source>
</evidence>
<keyword evidence="2" id="KW-0812">Transmembrane</keyword>
<dbReference type="AlphaFoldDB" id="A0A0E3QN33"/>